<reference evidence="1" key="1">
    <citation type="submission" date="2018-04" db="EMBL/GenBank/DDBJ databases">
        <title>Whole genome sequencing of Hypsizygus marmoreus.</title>
        <authorList>
            <person name="Choi I.-G."/>
            <person name="Min B."/>
            <person name="Kim J.-G."/>
            <person name="Kim S."/>
            <person name="Oh Y.-L."/>
            <person name="Kong W.-S."/>
            <person name="Park H."/>
            <person name="Jeong J."/>
            <person name="Song E.-S."/>
        </authorList>
    </citation>
    <scope>NUCLEOTIDE SEQUENCE [LARGE SCALE GENOMIC DNA]</scope>
    <source>
        <strain evidence="1">51987-8</strain>
    </source>
</reference>
<keyword evidence="2" id="KW-1185">Reference proteome</keyword>
<dbReference type="Proteomes" id="UP000076154">
    <property type="component" value="Unassembled WGS sequence"/>
</dbReference>
<dbReference type="InParanoid" id="A0A369JI76"/>
<name>A0A369JI76_HYPMA</name>
<evidence type="ECO:0000313" key="1">
    <source>
        <dbReference type="EMBL" id="RDB19423.1"/>
    </source>
</evidence>
<evidence type="ECO:0000313" key="2">
    <source>
        <dbReference type="Proteomes" id="UP000076154"/>
    </source>
</evidence>
<proteinExistence type="predicted"/>
<gene>
    <name evidence="1" type="ORF">Hypma_013712</name>
</gene>
<dbReference type="OrthoDB" id="3254233at2759"/>
<dbReference type="EMBL" id="LUEZ02000080">
    <property type="protein sequence ID" value="RDB19423.1"/>
    <property type="molecule type" value="Genomic_DNA"/>
</dbReference>
<dbReference type="AlphaFoldDB" id="A0A369JI76"/>
<sequence length="106" mass="12319">MRDHMKVDTPFDIDRFEAMLANHSNQPFVESAMTGLREGFWPLDEGEWKIEPEEFTGNYEDHDLDTHLIERKRVGFLPSTSIHLLTSLIAFNDLICHIHYATDLTS</sequence>
<accession>A0A369JI76</accession>
<comment type="caution">
    <text evidence="1">The sequence shown here is derived from an EMBL/GenBank/DDBJ whole genome shotgun (WGS) entry which is preliminary data.</text>
</comment>
<organism evidence="1 2">
    <name type="scientific">Hypsizygus marmoreus</name>
    <name type="common">White beech mushroom</name>
    <name type="synonym">Agaricus marmoreus</name>
    <dbReference type="NCBI Taxonomy" id="39966"/>
    <lineage>
        <taxon>Eukaryota</taxon>
        <taxon>Fungi</taxon>
        <taxon>Dikarya</taxon>
        <taxon>Basidiomycota</taxon>
        <taxon>Agaricomycotina</taxon>
        <taxon>Agaricomycetes</taxon>
        <taxon>Agaricomycetidae</taxon>
        <taxon>Agaricales</taxon>
        <taxon>Tricholomatineae</taxon>
        <taxon>Lyophyllaceae</taxon>
        <taxon>Hypsizygus</taxon>
    </lineage>
</organism>
<protein>
    <submittedName>
        <fullName evidence="1">Uncharacterized protein</fullName>
    </submittedName>
</protein>